<dbReference type="AlphaFoldDB" id="A0A5F8GU70"/>
<dbReference type="InParanoid" id="A0A5F8GU70"/>
<proteinExistence type="predicted"/>
<name>A0A5F8GU70_MONDO</name>
<protein>
    <submittedName>
        <fullName evidence="1">Uncharacterized protein</fullName>
    </submittedName>
</protein>
<reference evidence="1 2" key="1">
    <citation type="journal article" date="2007" name="Nature">
        <title>Genome of the marsupial Monodelphis domestica reveals innovation in non-coding sequences.</title>
        <authorList>
            <person name="Mikkelsen T.S."/>
            <person name="Wakefield M.J."/>
            <person name="Aken B."/>
            <person name="Amemiya C.T."/>
            <person name="Chang J.L."/>
            <person name="Duke S."/>
            <person name="Garber M."/>
            <person name="Gentles A.J."/>
            <person name="Goodstadt L."/>
            <person name="Heger A."/>
            <person name="Jurka J."/>
            <person name="Kamal M."/>
            <person name="Mauceli E."/>
            <person name="Searle S.M."/>
            <person name="Sharpe T."/>
            <person name="Baker M.L."/>
            <person name="Batzer M.A."/>
            <person name="Benos P.V."/>
            <person name="Belov K."/>
            <person name="Clamp M."/>
            <person name="Cook A."/>
            <person name="Cuff J."/>
            <person name="Das R."/>
            <person name="Davidow L."/>
            <person name="Deakin J.E."/>
            <person name="Fazzari M.J."/>
            <person name="Glass J.L."/>
            <person name="Grabherr M."/>
            <person name="Greally J.M."/>
            <person name="Gu W."/>
            <person name="Hore T.A."/>
            <person name="Huttley G.A."/>
            <person name="Kleber M."/>
            <person name="Jirtle R.L."/>
            <person name="Koina E."/>
            <person name="Lee J.T."/>
            <person name="Mahony S."/>
            <person name="Marra M.A."/>
            <person name="Miller R.D."/>
            <person name="Nicholls R.D."/>
            <person name="Oda M."/>
            <person name="Papenfuss A.T."/>
            <person name="Parra Z.E."/>
            <person name="Pollock D.D."/>
            <person name="Ray D.A."/>
            <person name="Schein J.E."/>
            <person name="Speed T.P."/>
            <person name="Thompson K."/>
            <person name="VandeBerg J.L."/>
            <person name="Wade C.M."/>
            <person name="Walker J.A."/>
            <person name="Waters P.D."/>
            <person name="Webber C."/>
            <person name="Weidman J.R."/>
            <person name="Xie X."/>
            <person name="Zody M.C."/>
            <person name="Baldwin J."/>
            <person name="Abdouelleil A."/>
            <person name="Abdulkadir J."/>
            <person name="Abebe A."/>
            <person name="Abera B."/>
            <person name="Abreu J."/>
            <person name="Acer S.C."/>
            <person name="Aftuck L."/>
            <person name="Alexander A."/>
            <person name="An P."/>
            <person name="Anderson E."/>
            <person name="Anderson S."/>
            <person name="Arachi H."/>
            <person name="Azer M."/>
            <person name="Bachantsang P."/>
            <person name="Barry A."/>
            <person name="Bayul T."/>
            <person name="Berlin A."/>
            <person name="Bessette D."/>
            <person name="Bloom T."/>
            <person name="Bloom T."/>
            <person name="Boguslavskiy L."/>
            <person name="Bonnet C."/>
            <person name="Boukhgalter B."/>
            <person name="Bourzgui I."/>
            <person name="Brown A."/>
            <person name="Cahill P."/>
            <person name="Channer S."/>
            <person name="Cheshatsang Y."/>
            <person name="Chuda L."/>
            <person name="Citroen M."/>
            <person name="Collymore A."/>
            <person name="Cooke P."/>
            <person name="Costello M."/>
            <person name="D'Aco K."/>
            <person name="Daza R."/>
            <person name="De Haan G."/>
            <person name="DeGray S."/>
            <person name="DeMaso C."/>
            <person name="Dhargay N."/>
            <person name="Dooley K."/>
            <person name="Dooley E."/>
            <person name="Doricent M."/>
            <person name="Dorje P."/>
            <person name="Dorjee K."/>
            <person name="Dupes A."/>
            <person name="Elong R."/>
            <person name="Falk J."/>
            <person name="Farina A."/>
            <person name="Faro S."/>
            <person name="Ferguson D."/>
            <person name="Fisher S."/>
            <person name="Foley C.D."/>
            <person name="Franke A."/>
            <person name="Friedrich D."/>
            <person name="Gadbois L."/>
            <person name="Gearin G."/>
            <person name="Gearin C.R."/>
            <person name="Giannoukos G."/>
            <person name="Goode T."/>
            <person name="Graham J."/>
            <person name="Grandbois E."/>
            <person name="Grewal S."/>
            <person name="Gyaltsen K."/>
            <person name="Hafez N."/>
            <person name="Hagos B."/>
            <person name="Hall J."/>
            <person name="Henson C."/>
            <person name="Hollinger A."/>
            <person name="Honan T."/>
            <person name="Huard M.D."/>
            <person name="Hughes L."/>
            <person name="Hurhula B."/>
            <person name="Husby M.E."/>
            <person name="Kamat A."/>
            <person name="Kanga B."/>
            <person name="Kashin S."/>
            <person name="Khazanovich D."/>
            <person name="Kisner P."/>
            <person name="Lance K."/>
            <person name="Lara M."/>
            <person name="Lee W."/>
            <person name="Lennon N."/>
            <person name="Letendre F."/>
            <person name="LeVine R."/>
            <person name="Lipovsky A."/>
            <person name="Liu X."/>
            <person name="Liu J."/>
            <person name="Liu S."/>
            <person name="Lokyitsang T."/>
            <person name="Lokyitsang Y."/>
            <person name="Lubonja R."/>
            <person name="Lui A."/>
            <person name="MacDonald P."/>
            <person name="Magnisalis V."/>
            <person name="Maru K."/>
            <person name="Matthews C."/>
            <person name="McCusker W."/>
            <person name="McDonough S."/>
            <person name="Mehta T."/>
            <person name="Meldrim J."/>
            <person name="Meneus L."/>
            <person name="Mihai O."/>
            <person name="Mihalev A."/>
            <person name="Mihova T."/>
            <person name="Mittelman R."/>
            <person name="Mlenga V."/>
            <person name="Montmayeur A."/>
            <person name="Mulrain L."/>
            <person name="Navidi A."/>
            <person name="Naylor J."/>
            <person name="Negash T."/>
            <person name="Nguyen T."/>
            <person name="Nguyen N."/>
            <person name="Nicol R."/>
            <person name="Norbu C."/>
            <person name="Norbu N."/>
            <person name="Novod N."/>
            <person name="O'Neill B."/>
            <person name="Osman S."/>
            <person name="Markiewicz E."/>
            <person name="Oyono O.L."/>
            <person name="Patti C."/>
            <person name="Phunkhang P."/>
            <person name="Pierre F."/>
            <person name="Priest M."/>
            <person name="Raghuraman S."/>
            <person name="Rege F."/>
            <person name="Reyes R."/>
            <person name="Rise C."/>
            <person name="Rogov P."/>
            <person name="Ross K."/>
            <person name="Ryan E."/>
            <person name="Settipalli S."/>
            <person name="Shea T."/>
            <person name="Sherpa N."/>
            <person name="Shi L."/>
            <person name="Shih D."/>
            <person name="Sparrow T."/>
            <person name="Spaulding J."/>
            <person name="Stalker J."/>
            <person name="Stange-Thomann N."/>
            <person name="Stavropoulos S."/>
            <person name="Stone C."/>
            <person name="Strader C."/>
            <person name="Tesfaye S."/>
            <person name="Thomson T."/>
            <person name="Thoulutsang Y."/>
            <person name="Thoulutsang D."/>
            <person name="Topham K."/>
            <person name="Topping I."/>
            <person name="Tsamla T."/>
            <person name="Vassiliev H."/>
            <person name="Vo A."/>
            <person name="Wangchuk T."/>
            <person name="Wangdi T."/>
            <person name="Weiand M."/>
            <person name="Wilkinson J."/>
            <person name="Wilson A."/>
            <person name="Yadav S."/>
            <person name="Young G."/>
            <person name="Yu Q."/>
            <person name="Zembek L."/>
            <person name="Zhong D."/>
            <person name="Zimmer A."/>
            <person name="Zwirko Z."/>
            <person name="Jaffe D.B."/>
            <person name="Alvarez P."/>
            <person name="Brockman W."/>
            <person name="Butler J."/>
            <person name="Chin C."/>
            <person name="Gnerre S."/>
            <person name="MacCallum I."/>
            <person name="Graves J.A."/>
            <person name="Ponting C.P."/>
            <person name="Breen M."/>
            <person name="Samollow P.B."/>
            <person name="Lander E.S."/>
            <person name="Lindblad-Toh K."/>
        </authorList>
    </citation>
    <scope>NUCLEOTIDE SEQUENCE [LARGE SCALE GENOMIC DNA]</scope>
</reference>
<dbReference type="Ensembl" id="ENSMODT00000085729.1">
    <property type="protein sequence ID" value="ENSMODP00000051085.1"/>
    <property type="gene ID" value="ENSMODG00000046967.1"/>
</dbReference>
<dbReference type="Bgee" id="ENSMODG00000046967">
    <property type="expression patterns" value="Expressed in spermatocyte and 12 other cell types or tissues"/>
</dbReference>
<accession>A0A5F8GU70</accession>
<reference evidence="1" key="2">
    <citation type="submission" date="2025-08" db="UniProtKB">
        <authorList>
            <consortium name="Ensembl"/>
        </authorList>
    </citation>
    <scope>IDENTIFICATION</scope>
</reference>
<organism evidence="1 2">
    <name type="scientific">Monodelphis domestica</name>
    <name type="common">Gray short-tailed opossum</name>
    <dbReference type="NCBI Taxonomy" id="13616"/>
    <lineage>
        <taxon>Eukaryota</taxon>
        <taxon>Metazoa</taxon>
        <taxon>Chordata</taxon>
        <taxon>Craniata</taxon>
        <taxon>Vertebrata</taxon>
        <taxon>Euteleostomi</taxon>
        <taxon>Mammalia</taxon>
        <taxon>Metatheria</taxon>
        <taxon>Didelphimorphia</taxon>
        <taxon>Didelphidae</taxon>
        <taxon>Monodelphis</taxon>
    </lineage>
</organism>
<dbReference type="Proteomes" id="UP000002280">
    <property type="component" value="Chromosome 6"/>
</dbReference>
<reference evidence="1" key="3">
    <citation type="submission" date="2025-09" db="UniProtKB">
        <authorList>
            <consortium name="Ensembl"/>
        </authorList>
    </citation>
    <scope>IDENTIFICATION</scope>
</reference>
<dbReference type="GeneTree" id="ENSGT01150000289143"/>
<evidence type="ECO:0000313" key="1">
    <source>
        <dbReference type="Ensembl" id="ENSMODP00000051085.1"/>
    </source>
</evidence>
<sequence>MINYPVWISPSGQELCTEDSKNWTFKSKRIGSSTKDHLSIKTDYIFPGESMGLQQNRRFPSICKENTRTKWEV</sequence>
<keyword evidence="2" id="KW-1185">Reference proteome</keyword>
<evidence type="ECO:0000313" key="2">
    <source>
        <dbReference type="Proteomes" id="UP000002280"/>
    </source>
</evidence>